<comment type="similarity">
    <text evidence="2">Belongs to the mitochondrial carrier (TC 2.A.29) family.</text>
</comment>
<reference evidence="11" key="1">
    <citation type="submission" date="2021-06" db="EMBL/GenBank/DDBJ databases">
        <authorList>
            <person name="Kallberg Y."/>
            <person name="Tangrot J."/>
            <person name="Rosling A."/>
        </authorList>
    </citation>
    <scope>NUCLEOTIDE SEQUENCE</scope>
    <source>
        <strain evidence="11">IA702</strain>
    </source>
</reference>
<keyword evidence="6" id="KW-1133">Transmembrane helix</keyword>
<dbReference type="Proteomes" id="UP000789572">
    <property type="component" value="Unassembled WGS sequence"/>
</dbReference>
<feature type="repeat" description="Solcar" evidence="9">
    <location>
        <begin position="439"/>
        <end position="535"/>
    </location>
</feature>
<keyword evidence="5" id="KW-0677">Repeat</keyword>
<evidence type="ECO:0000313" key="11">
    <source>
        <dbReference type="EMBL" id="CAG8574056.1"/>
    </source>
</evidence>
<dbReference type="Gene3D" id="1.50.40.10">
    <property type="entry name" value="Mitochondrial carrier domain"/>
    <property type="match status" value="1"/>
</dbReference>
<keyword evidence="4 9" id="KW-0812">Transmembrane</keyword>
<gene>
    <name evidence="11" type="ORF">POCULU_LOCUS6142</name>
</gene>
<dbReference type="InterPro" id="IPR023395">
    <property type="entry name" value="MCP_dom_sf"/>
</dbReference>
<organism evidence="11 12">
    <name type="scientific">Paraglomus occultum</name>
    <dbReference type="NCBI Taxonomy" id="144539"/>
    <lineage>
        <taxon>Eukaryota</taxon>
        <taxon>Fungi</taxon>
        <taxon>Fungi incertae sedis</taxon>
        <taxon>Mucoromycota</taxon>
        <taxon>Glomeromycotina</taxon>
        <taxon>Glomeromycetes</taxon>
        <taxon>Paraglomerales</taxon>
        <taxon>Paraglomeraceae</taxon>
        <taxon>Paraglomus</taxon>
    </lineage>
</organism>
<dbReference type="InterPro" id="IPR050567">
    <property type="entry name" value="Mitochondrial_Carrier"/>
</dbReference>
<comment type="caution">
    <text evidence="11">The sequence shown here is derived from an EMBL/GenBank/DDBJ whole genome shotgun (WGS) entry which is preliminary data.</text>
</comment>
<dbReference type="AlphaFoldDB" id="A0A9N9FZH7"/>
<sequence>MFRKKKSKRERPEFPHDLNALGYKIDDEEQRLRTINGELYVFEVKDRAYNEALYDKLVELVSEYVEEQLRSKYNMVKMILPIGTSEEAVHTKIYVSSDYLTKESMIVFIPGLSNKFGIWAKRSMTEHGVKDGSVLSYTERAMNMGFSVVVTNPNEIYWHKNKPTATKTPYVTVPENDSPEVHVDYVFRHFVIPSAAQNIFVVANSYGGYSFVEVMQKHFSELKDRVKAVDFTSSTHSIDAVKSYKVKNWIREHCRNWVVSDKKLGEEVIDPRFGCVNYSGGDDLIEYLLRTCESETFSYFHQRLTAPSPSSDSYVEPEDISETELLREAEAILQQGGVEIQSWAAHVDEDGWGEEPKIQNGAQVATGQPLDTVKVRMQVYPHRYKNPFDCIVRTVREESIFALYKGMASPLIGIGAVNALLFAAYSKFKQIQNPFNDELEIWQIALAGAGAGAVNSVLASPVELLKVRLQAQYTPLSASAPPTLKQYKGPVELASHLVSTHGIRHGLFRGFWATFLREIPAYAGFYAGFEYMKREFGGSHGKELGVGQLMAAGAVGGVCYWLSCYPLDVVKSMVQGSEKPLERFYVLKTLRSIYRQDGLRGFMRGISPTIVRTIPAAGATFTVYEFSMRALNKM</sequence>
<evidence type="ECO:0000256" key="1">
    <source>
        <dbReference type="ARBA" id="ARBA00004225"/>
    </source>
</evidence>
<feature type="repeat" description="Solcar" evidence="9">
    <location>
        <begin position="354"/>
        <end position="431"/>
    </location>
</feature>
<dbReference type="EMBL" id="CAJVPJ010001072">
    <property type="protein sequence ID" value="CAG8574056.1"/>
    <property type="molecule type" value="Genomic_DNA"/>
</dbReference>
<evidence type="ECO:0000256" key="2">
    <source>
        <dbReference type="ARBA" id="ARBA00006375"/>
    </source>
</evidence>
<evidence type="ECO:0000256" key="3">
    <source>
        <dbReference type="ARBA" id="ARBA00022448"/>
    </source>
</evidence>
<evidence type="ECO:0000256" key="4">
    <source>
        <dbReference type="ARBA" id="ARBA00022692"/>
    </source>
</evidence>
<protein>
    <submittedName>
        <fullName evidence="11">1811_t:CDS:1</fullName>
    </submittedName>
</protein>
<dbReference type="PANTHER" id="PTHR45624">
    <property type="entry name" value="MITOCHONDRIAL BASIC AMINO ACIDS TRANSPORTER-RELATED"/>
    <property type="match status" value="1"/>
</dbReference>
<evidence type="ECO:0000256" key="7">
    <source>
        <dbReference type="ARBA" id="ARBA00023128"/>
    </source>
</evidence>
<keyword evidence="7" id="KW-0496">Mitochondrion</keyword>
<dbReference type="GO" id="GO:1990575">
    <property type="term" value="P:mitochondrial L-ornithine transmembrane transport"/>
    <property type="evidence" value="ECO:0007669"/>
    <property type="project" value="TreeGrafter"/>
</dbReference>
<dbReference type="PANTHER" id="PTHR45624:SF45">
    <property type="entry name" value="MITOCHONDRIAL CARRIER"/>
    <property type="match status" value="1"/>
</dbReference>
<evidence type="ECO:0000256" key="8">
    <source>
        <dbReference type="ARBA" id="ARBA00023136"/>
    </source>
</evidence>
<dbReference type="OrthoDB" id="14252at2759"/>
<dbReference type="Pfam" id="PF00153">
    <property type="entry name" value="Mito_carr"/>
    <property type="match status" value="3"/>
</dbReference>
<feature type="domain" description="Arb2" evidence="10">
    <location>
        <begin position="14"/>
        <end position="263"/>
    </location>
</feature>
<dbReference type="InterPro" id="IPR018108">
    <property type="entry name" value="MCP_transmembrane"/>
</dbReference>
<evidence type="ECO:0000259" key="10">
    <source>
        <dbReference type="Pfam" id="PF22749"/>
    </source>
</evidence>
<dbReference type="GO" id="GO:0000064">
    <property type="term" value="F:L-ornithine transmembrane transporter activity"/>
    <property type="evidence" value="ECO:0007669"/>
    <property type="project" value="TreeGrafter"/>
</dbReference>
<keyword evidence="12" id="KW-1185">Reference proteome</keyword>
<proteinExistence type="inferred from homology"/>
<dbReference type="GO" id="GO:0031966">
    <property type="term" value="C:mitochondrial membrane"/>
    <property type="evidence" value="ECO:0007669"/>
    <property type="project" value="UniProtKB-SubCell"/>
</dbReference>
<name>A0A9N9FZH7_9GLOM</name>
<keyword evidence="3" id="KW-0813">Transport</keyword>
<dbReference type="SUPFAM" id="SSF103506">
    <property type="entry name" value="Mitochondrial carrier"/>
    <property type="match status" value="1"/>
</dbReference>
<keyword evidence="8 9" id="KW-0472">Membrane</keyword>
<dbReference type="PROSITE" id="PS50920">
    <property type="entry name" value="SOLCAR"/>
    <property type="match status" value="3"/>
</dbReference>
<evidence type="ECO:0000256" key="5">
    <source>
        <dbReference type="ARBA" id="ARBA00022737"/>
    </source>
</evidence>
<evidence type="ECO:0000256" key="6">
    <source>
        <dbReference type="ARBA" id="ARBA00022989"/>
    </source>
</evidence>
<feature type="repeat" description="Solcar" evidence="9">
    <location>
        <begin position="544"/>
        <end position="630"/>
    </location>
</feature>
<dbReference type="Pfam" id="PF22749">
    <property type="entry name" value="Arb2"/>
    <property type="match status" value="1"/>
</dbReference>
<accession>A0A9N9FZH7</accession>
<evidence type="ECO:0000256" key="9">
    <source>
        <dbReference type="PROSITE-ProRule" id="PRU00282"/>
    </source>
</evidence>
<comment type="subcellular location">
    <subcellularLocation>
        <location evidence="1">Mitochondrion membrane</location>
        <topology evidence="1">Multi-pass membrane protein</topology>
    </subcellularLocation>
</comment>
<evidence type="ECO:0000313" key="12">
    <source>
        <dbReference type="Proteomes" id="UP000789572"/>
    </source>
</evidence>
<dbReference type="InterPro" id="IPR053858">
    <property type="entry name" value="Arb2_dom"/>
</dbReference>